<evidence type="ECO:0000313" key="3">
    <source>
        <dbReference type="EMBL" id="SDJ43393.1"/>
    </source>
</evidence>
<keyword evidence="1" id="KW-1133">Transmembrane helix</keyword>
<keyword evidence="1" id="KW-0812">Transmembrane</keyword>
<dbReference type="Proteomes" id="UP000199050">
    <property type="component" value="Unassembled WGS sequence"/>
</dbReference>
<feature type="domain" description="DUF4367" evidence="2">
    <location>
        <begin position="211"/>
        <end position="317"/>
    </location>
</feature>
<keyword evidence="1" id="KW-0472">Membrane</keyword>
<reference evidence="4" key="1">
    <citation type="submission" date="2016-10" db="EMBL/GenBank/DDBJ databases">
        <authorList>
            <person name="Varghese N."/>
            <person name="Submissions S."/>
        </authorList>
    </citation>
    <scope>NUCLEOTIDE SEQUENCE [LARGE SCALE GENOMIC DNA]</scope>
    <source>
        <strain evidence="4">CGMCC 1.11012</strain>
    </source>
</reference>
<evidence type="ECO:0000256" key="1">
    <source>
        <dbReference type="SAM" id="Phobius"/>
    </source>
</evidence>
<name>A0A1G8TPR2_9BACL</name>
<evidence type="ECO:0000259" key="2">
    <source>
        <dbReference type="Pfam" id="PF14285"/>
    </source>
</evidence>
<gene>
    <name evidence="3" type="ORF">SAMN05216192_11742</name>
</gene>
<dbReference type="Pfam" id="PF14285">
    <property type="entry name" value="DUF4367"/>
    <property type="match status" value="1"/>
</dbReference>
<dbReference type="InterPro" id="IPR025377">
    <property type="entry name" value="DUF4367"/>
</dbReference>
<organism evidence="3 4">
    <name type="scientific">Paenibacillus typhae</name>
    <dbReference type="NCBI Taxonomy" id="1174501"/>
    <lineage>
        <taxon>Bacteria</taxon>
        <taxon>Bacillati</taxon>
        <taxon>Bacillota</taxon>
        <taxon>Bacilli</taxon>
        <taxon>Bacillales</taxon>
        <taxon>Paenibacillaceae</taxon>
        <taxon>Paenibacillus</taxon>
    </lineage>
</organism>
<dbReference type="AlphaFoldDB" id="A0A1G8TPR2"/>
<dbReference type="STRING" id="1174501.SAMN05216192_11742"/>
<sequence length="318" mass="35792">MKKDNMQKFAKAVDDGVHLKNTSDWIGPEESLELLELGRALAGQDYSKAHKAAVLAKVQSRTQLKQEAKPMKIQTGWKRPAMIVASLLVAGALSVSFVKPSYAQDLLGRVLQSINLGNIIAHEMDAAQIPDFPKEWEGKLFDKEGNVITSDSEKVSEIYNAAGEQIVNFDGDKLITKSEQEQRDKEAAERIVAVKSREELDKYAMFKVKLPEYLPEGFAFDRGEFYKSEEGVNGKYLDLFFSSEHEGQDLKMHFRYSDKETAYEMSFSGKVEPVKINGVDAVMMDDRNLDWEADGVLYNIVTHGLDRAEVLKIAESLR</sequence>
<keyword evidence="4" id="KW-1185">Reference proteome</keyword>
<dbReference type="RefSeq" id="WP_090715438.1">
    <property type="nucleotide sequence ID" value="NZ_CBCSKY010000024.1"/>
</dbReference>
<feature type="transmembrane region" description="Helical" evidence="1">
    <location>
        <begin position="81"/>
        <end position="98"/>
    </location>
</feature>
<protein>
    <recommendedName>
        <fullName evidence="2">DUF4367 domain-containing protein</fullName>
    </recommendedName>
</protein>
<accession>A0A1G8TPR2</accession>
<evidence type="ECO:0000313" key="4">
    <source>
        <dbReference type="Proteomes" id="UP000199050"/>
    </source>
</evidence>
<dbReference type="OrthoDB" id="2544256at2"/>
<proteinExistence type="predicted"/>
<dbReference type="EMBL" id="FNDX01000017">
    <property type="protein sequence ID" value="SDJ43393.1"/>
    <property type="molecule type" value="Genomic_DNA"/>
</dbReference>